<dbReference type="EMBL" id="CADCXU010030430">
    <property type="protein sequence ID" value="CAB0016530.1"/>
    <property type="molecule type" value="Genomic_DNA"/>
</dbReference>
<reference evidence="1 2" key="1">
    <citation type="submission" date="2020-02" db="EMBL/GenBank/DDBJ databases">
        <authorList>
            <person name="Ferguson B K."/>
        </authorList>
    </citation>
    <scope>NUCLEOTIDE SEQUENCE [LARGE SCALE GENOMIC DNA]</scope>
</reference>
<evidence type="ECO:0000313" key="1">
    <source>
        <dbReference type="EMBL" id="CAB0016530.1"/>
    </source>
</evidence>
<protein>
    <submittedName>
        <fullName evidence="1">Uncharacterized protein</fullName>
    </submittedName>
</protein>
<keyword evidence="2" id="KW-1185">Reference proteome</keyword>
<accession>A0A6H5HH53</accession>
<feature type="non-terminal residue" evidence="1">
    <location>
        <position position="1"/>
    </location>
</feature>
<sequence length="74" mass="8590">LRRENKGENMLADQHEADFNIQGRESCVGRRRSAMANMMASIFNAVRRKCDELSPNRENVILIVIFRILIRLDS</sequence>
<dbReference type="AlphaFoldDB" id="A0A6H5HH53"/>
<proteinExistence type="predicted"/>
<gene>
    <name evidence="1" type="ORF">NTEN_LOCUS20699</name>
</gene>
<organism evidence="1 2">
    <name type="scientific">Nesidiocoris tenuis</name>
    <dbReference type="NCBI Taxonomy" id="355587"/>
    <lineage>
        <taxon>Eukaryota</taxon>
        <taxon>Metazoa</taxon>
        <taxon>Ecdysozoa</taxon>
        <taxon>Arthropoda</taxon>
        <taxon>Hexapoda</taxon>
        <taxon>Insecta</taxon>
        <taxon>Pterygota</taxon>
        <taxon>Neoptera</taxon>
        <taxon>Paraneoptera</taxon>
        <taxon>Hemiptera</taxon>
        <taxon>Heteroptera</taxon>
        <taxon>Panheteroptera</taxon>
        <taxon>Cimicomorpha</taxon>
        <taxon>Miridae</taxon>
        <taxon>Dicyphina</taxon>
        <taxon>Nesidiocoris</taxon>
    </lineage>
</organism>
<evidence type="ECO:0000313" key="2">
    <source>
        <dbReference type="Proteomes" id="UP000479000"/>
    </source>
</evidence>
<name>A0A6H5HH53_9HEMI</name>
<dbReference type="Proteomes" id="UP000479000">
    <property type="component" value="Unassembled WGS sequence"/>
</dbReference>